<feature type="transmembrane region" description="Helical" evidence="13">
    <location>
        <begin position="122"/>
        <end position="139"/>
    </location>
</feature>
<dbReference type="GO" id="GO:0006784">
    <property type="term" value="P:heme A biosynthetic process"/>
    <property type="evidence" value="ECO:0007669"/>
    <property type="project" value="UniProtKB-UniRule"/>
</dbReference>
<sequence length="379" mass="41327">MSKTRSIFEEVGAETPAETPRPTPAPARPRSARRAIAIWLMILFALVAAMIGVGGMTRLTDSGLSITEWKPITGAVPPMDEPAWTAEFDKYRATPQATILNPDMTLAEFKAIYWWEWGHRQLGRLIGLVWGLGFLFFLARRAIPPGWTPRLLLLGLAGGAQGAIGWWMVASGLTGSMVSVASYRLAIHLGLAFAILGLLAWYILALGRSEAELLQARRQRSASMMRWGTGLILLAFLQIILGALVAGIDAGRNFPEWPLMAGQVVPPGLFELTPVWRNFLENPALTQFAHRGVGYLLVILAFVAWFRARKSALVSIRKGFAAPAHMALLQVALGVATVLTAAQAHVAITHQIGAIVLFALIVRARFLALYPAQQRIARA</sequence>
<dbReference type="PANTHER" id="PTHR23289">
    <property type="entry name" value="CYTOCHROME C OXIDASE ASSEMBLY PROTEIN COX15"/>
    <property type="match status" value="1"/>
</dbReference>
<comment type="subunit">
    <text evidence="13">Interacts with CtaB.</text>
</comment>
<feature type="transmembrane region" description="Helical" evidence="13">
    <location>
        <begin position="288"/>
        <end position="308"/>
    </location>
</feature>
<comment type="caution">
    <text evidence="15">The sequence shown here is derived from an EMBL/GenBank/DDBJ whole genome shotgun (WGS) entry which is preliminary data.</text>
</comment>
<feature type="transmembrane region" description="Helical" evidence="13">
    <location>
        <begin position="320"/>
        <end position="342"/>
    </location>
</feature>
<keyword evidence="10 13" id="KW-0472">Membrane</keyword>
<dbReference type="HAMAP" id="MF_01665">
    <property type="entry name" value="HemeA_synth_type2"/>
    <property type="match status" value="1"/>
</dbReference>
<proteinExistence type="inferred from homology"/>
<dbReference type="Pfam" id="PF02628">
    <property type="entry name" value="COX15-CtaA"/>
    <property type="match status" value="1"/>
</dbReference>
<keyword evidence="5 13" id="KW-0479">Metal-binding</keyword>
<keyword evidence="6 13" id="KW-1133">Transmembrane helix</keyword>
<evidence type="ECO:0000256" key="10">
    <source>
        <dbReference type="ARBA" id="ARBA00023136"/>
    </source>
</evidence>
<keyword evidence="4 13" id="KW-0812">Transmembrane</keyword>
<evidence type="ECO:0000256" key="11">
    <source>
        <dbReference type="ARBA" id="ARBA00044501"/>
    </source>
</evidence>
<evidence type="ECO:0000256" key="13">
    <source>
        <dbReference type="HAMAP-Rule" id="MF_01665"/>
    </source>
</evidence>
<feature type="transmembrane region" description="Helical" evidence="13">
    <location>
        <begin position="185"/>
        <end position="206"/>
    </location>
</feature>
<dbReference type="GO" id="GO:0120547">
    <property type="term" value="F:heme A synthase activity"/>
    <property type="evidence" value="ECO:0007669"/>
    <property type="project" value="UniProtKB-EC"/>
</dbReference>
<dbReference type="GO" id="GO:0016653">
    <property type="term" value="F:oxidoreductase activity, acting on NAD(P)H, heme protein as acceptor"/>
    <property type="evidence" value="ECO:0007669"/>
    <property type="project" value="TreeGrafter"/>
</dbReference>
<evidence type="ECO:0000256" key="2">
    <source>
        <dbReference type="ARBA" id="ARBA00004141"/>
    </source>
</evidence>
<evidence type="ECO:0000256" key="14">
    <source>
        <dbReference type="SAM" id="MobiDB-lite"/>
    </source>
</evidence>
<keyword evidence="7 13" id="KW-0560">Oxidoreductase</keyword>
<evidence type="ECO:0000256" key="8">
    <source>
        <dbReference type="ARBA" id="ARBA00023004"/>
    </source>
</evidence>
<dbReference type="UniPathway" id="UPA00269">
    <property type="reaction ID" value="UER00713"/>
</dbReference>
<evidence type="ECO:0000256" key="3">
    <source>
        <dbReference type="ARBA" id="ARBA00022475"/>
    </source>
</evidence>
<keyword evidence="3 13" id="KW-1003">Cell membrane</keyword>
<feature type="transmembrane region" description="Helical" evidence="13">
    <location>
        <begin position="151"/>
        <end position="173"/>
    </location>
</feature>
<keyword evidence="8 13" id="KW-0408">Iron</keyword>
<evidence type="ECO:0000256" key="7">
    <source>
        <dbReference type="ARBA" id="ARBA00023002"/>
    </source>
</evidence>
<comment type="subcellular location">
    <subcellularLocation>
        <location evidence="13">Cell membrane</location>
        <topology evidence="13">Multi-pass membrane protein</topology>
    </subcellularLocation>
    <subcellularLocation>
        <location evidence="2">Membrane</location>
        <topology evidence="2">Multi-pass membrane protein</topology>
    </subcellularLocation>
</comment>
<evidence type="ECO:0000256" key="1">
    <source>
        <dbReference type="ARBA" id="ARBA00001970"/>
    </source>
</evidence>
<dbReference type="Proteomes" id="UP000249185">
    <property type="component" value="Unassembled WGS sequence"/>
</dbReference>
<evidence type="ECO:0000256" key="6">
    <source>
        <dbReference type="ARBA" id="ARBA00022989"/>
    </source>
</evidence>
<dbReference type="EC" id="1.17.99.9" evidence="13"/>
<dbReference type="EMBL" id="QFPW01000001">
    <property type="protein sequence ID" value="PZQ52240.1"/>
    <property type="molecule type" value="Genomic_DNA"/>
</dbReference>
<name>A0A2W5QL43_RHOSU</name>
<organism evidence="15 16">
    <name type="scientific">Rhodovulum sulfidophilum</name>
    <name type="common">Rhodobacter sulfidophilus</name>
    <dbReference type="NCBI Taxonomy" id="35806"/>
    <lineage>
        <taxon>Bacteria</taxon>
        <taxon>Pseudomonadati</taxon>
        <taxon>Pseudomonadota</taxon>
        <taxon>Alphaproteobacteria</taxon>
        <taxon>Rhodobacterales</taxon>
        <taxon>Paracoccaceae</taxon>
        <taxon>Rhodovulum</taxon>
    </lineage>
</organism>
<dbReference type="InterPro" id="IPR003780">
    <property type="entry name" value="COX15/CtaA_fam"/>
</dbReference>
<accession>A0A2W5QL43</accession>
<comment type="similarity">
    <text evidence="13">Belongs to the COX15/CtaA family. Type 2 subfamily.</text>
</comment>
<evidence type="ECO:0000256" key="4">
    <source>
        <dbReference type="ARBA" id="ARBA00022692"/>
    </source>
</evidence>
<feature type="binding site" description="axial binding residue" evidence="13">
    <location>
        <position position="350"/>
    </location>
    <ligand>
        <name>heme</name>
        <dbReference type="ChEBI" id="CHEBI:30413"/>
    </ligand>
    <ligandPart>
        <name>Fe</name>
        <dbReference type="ChEBI" id="CHEBI:18248"/>
    </ligandPart>
</feature>
<dbReference type="GO" id="GO:0005886">
    <property type="term" value="C:plasma membrane"/>
    <property type="evidence" value="ECO:0007669"/>
    <property type="project" value="UniProtKB-SubCell"/>
</dbReference>
<feature type="transmembrane region" description="Helical" evidence="13">
    <location>
        <begin position="227"/>
        <end position="248"/>
    </location>
</feature>
<gene>
    <name evidence="13" type="primary">ctaA</name>
    <name evidence="15" type="ORF">DI556_00825</name>
</gene>
<dbReference type="NCBIfam" id="NF045570">
    <property type="entry name" value="HemSynCtaAAlphapr"/>
    <property type="match status" value="1"/>
</dbReference>
<evidence type="ECO:0000313" key="15">
    <source>
        <dbReference type="EMBL" id="PZQ52240.1"/>
    </source>
</evidence>
<feature type="region of interest" description="Disordered" evidence="14">
    <location>
        <begin position="1"/>
        <end position="29"/>
    </location>
</feature>
<comment type="cofactor">
    <cofactor evidence="1 13">
        <name>heme b</name>
        <dbReference type="ChEBI" id="CHEBI:60344"/>
    </cofactor>
</comment>
<evidence type="ECO:0000256" key="9">
    <source>
        <dbReference type="ARBA" id="ARBA00023133"/>
    </source>
</evidence>
<dbReference type="InterPro" id="IPR023754">
    <property type="entry name" value="HemeA_Synthase_type2"/>
</dbReference>
<feature type="binding site" description="axial binding residue" evidence="13">
    <location>
        <position position="290"/>
    </location>
    <ligand>
        <name>heme</name>
        <dbReference type="ChEBI" id="CHEBI:30413"/>
    </ligand>
    <ligandPart>
        <name>Fe</name>
        <dbReference type="ChEBI" id="CHEBI:18248"/>
    </ligandPart>
</feature>
<reference evidence="15 16" key="1">
    <citation type="submission" date="2017-08" db="EMBL/GenBank/DDBJ databases">
        <title>Infants hospitalized years apart are colonized by the same room-sourced microbial strains.</title>
        <authorList>
            <person name="Brooks B."/>
            <person name="Olm M.R."/>
            <person name="Firek B.A."/>
            <person name="Baker R."/>
            <person name="Thomas B.C."/>
            <person name="Morowitz M.J."/>
            <person name="Banfield J.F."/>
        </authorList>
    </citation>
    <scope>NUCLEOTIDE SEQUENCE [LARGE SCALE GENOMIC DNA]</scope>
    <source>
        <strain evidence="15">S2_005_002_R2_34</strain>
    </source>
</reference>
<feature type="transmembrane region" description="Helical" evidence="13">
    <location>
        <begin position="348"/>
        <end position="370"/>
    </location>
</feature>
<evidence type="ECO:0000256" key="5">
    <source>
        <dbReference type="ARBA" id="ARBA00022723"/>
    </source>
</evidence>
<comment type="catalytic activity">
    <reaction evidence="12">
        <text>Fe(II)-heme o + 2 A + H2O = Fe(II)-heme a + 2 AH2</text>
        <dbReference type="Rhea" id="RHEA:63388"/>
        <dbReference type="ChEBI" id="CHEBI:13193"/>
        <dbReference type="ChEBI" id="CHEBI:15377"/>
        <dbReference type="ChEBI" id="CHEBI:17499"/>
        <dbReference type="ChEBI" id="CHEBI:60530"/>
        <dbReference type="ChEBI" id="CHEBI:61715"/>
        <dbReference type="EC" id="1.17.99.9"/>
    </reaction>
    <physiologicalReaction direction="left-to-right" evidence="12">
        <dbReference type="Rhea" id="RHEA:63389"/>
    </physiologicalReaction>
</comment>
<dbReference type="GO" id="GO:0046872">
    <property type="term" value="F:metal ion binding"/>
    <property type="evidence" value="ECO:0007669"/>
    <property type="project" value="UniProtKB-KW"/>
</dbReference>
<protein>
    <recommendedName>
        <fullName evidence="13">Heme A synthase</fullName>
        <shortName evidence="13">HAS</shortName>
        <ecNumber evidence="13">1.17.99.9</ecNumber>
    </recommendedName>
    <alternativeName>
        <fullName evidence="13">Cytochrome aa3-controlling protein</fullName>
    </alternativeName>
</protein>
<dbReference type="AlphaFoldDB" id="A0A2W5QL43"/>
<feature type="transmembrane region" description="Helical" evidence="13">
    <location>
        <begin position="36"/>
        <end position="56"/>
    </location>
</feature>
<comment type="function">
    <text evidence="13">Catalyzes the conversion of heme O to heme A by two successive hydroxylations of the methyl group at C8. The first hydroxylation forms heme I, the second hydroxylation results in an unstable dihydroxymethyl group, which spontaneously dehydrates, resulting in the formyl group of heme A.</text>
</comment>
<evidence type="ECO:0000256" key="12">
    <source>
        <dbReference type="ARBA" id="ARBA00048044"/>
    </source>
</evidence>
<dbReference type="InterPro" id="IPR054616">
    <property type="entry name" value="HemA_synt_rhodobact"/>
</dbReference>
<keyword evidence="9 13" id="KW-0350">Heme biosynthesis</keyword>
<dbReference type="PANTHER" id="PTHR23289:SF2">
    <property type="entry name" value="CYTOCHROME C OXIDASE ASSEMBLY PROTEIN COX15 HOMOLOG"/>
    <property type="match status" value="1"/>
</dbReference>
<comment type="pathway">
    <text evidence="11 13">Porphyrin-containing compound metabolism; heme A biosynthesis; heme A from heme O: step 1/1.</text>
</comment>
<evidence type="ECO:0000313" key="16">
    <source>
        <dbReference type="Proteomes" id="UP000249185"/>
    </source>
</evidence>